<evidence type="ECO:0000256" key="2">
    <source>
        <dbReference type="PROSITE-ProRule" id="PRU00339"/>
    </source>
</evidence>
<dbReference type="AlphaFoldDB" id="A0AB38YD24"/>
<keyword evidence="1" id="KW-0175">Coiled coil</keyword>
<dbReference type="GO" id="GO:0043093">
    <property type="term" value="P:FtsZ-dependent cytokinesis"/>
    <property type="evidence" value="ECO:0007669"/>
    <property type="project" value="UniProtKB-UniRule"/>
</dbReference>
<dbReference type="Pfam" id="PF13432">
    <property type="entry name" value="TPR_16"/>
    <property type="match status" value="1"/>
</dbReference>
<dbReference type="Gene3D" id="1.20.5.110">
    <property type="match status" value="1"/>
</dbReference>
<dbReference type="RefSeq" id="WP_304994576.1">
    <property type="nucleotide sequence ID" value="NZ_CP101717.1"/>
</dbReference>
<evidence type="ECO:0000313" key="4">
    <source>
        <dbReference type="EMBL" id="WLD57289.1"/>
    </source>
</evidence>
<dbReference type="InterPro" id="IPR034706">
    <property type="entry name" value="CpoB"/>
</dbReference>
<keyword evidence="1" id="KW-0132">Cell division</keyword>
<evidence type="ECO:0000256" key="1">
    <source>
        <dbReference type="HAMAP-Rule" id="MF_02066"/>
    </source>
</evidence>
<proteinExistence type="inferred from homology"/>
<dbReference type="HAMAP" id="MF_02066">
    <property type="entry name" value="CpoB"/>
    <property type="match status" value="1"/>
</dbReference>
<reference evidence="4" key="1">
    <citation type="submission" date="2022-07" db="EMBL/GenBank/DDBJ databases">
        <title>Complete genome sequence of Salinispirillum sp. LH10-3-1 capable of multiple carbohydrate inversion isolated from a soda lake.</title>
        <authorList>
            <person name="Liu J."/>
            <person name="Zhai Y."/>
            <person name="Zhang H."/>
            <person name="Yang H."/>
            <person name="Qu J."/>
            <person name="Li J."/>
        </authorList>
    </citation>
    <scope>NUCLEOTIDE SEQUENCE</scope>
    <source>
        <strain evidence="4">LH 10-3-1</strain>
    </source>
</reference>
<dbReference type="GO" id="GO:0030288">
    <property type="term" value="C:outer membrane-bounded periplasmic space"/>
    <property type="evidence" value="ECO:0007669"/>
    <property type="project" value="UniProtKB-UniRule"/>
</dbReference>
<feature type="repeat" description="TPR" evidence="2">
    <location>
        <begin position="180"/>
        <end position="213"/>
    </location>
</feature>
<dbReference type="Gene3D" id="1.25.40.10">
    <property type="entry name" value="Tetratricopeptide repeat domain"/>
    <property type="match status" value="1"/>
</dbReference>
<dbReference type="InterPro" id="IPR014162">
    <property type="entry name" value="CpoB_C"/>
</dbReference>
<dbReference type="InterPro" id="IPR032519">
    <property type="entry name" value="YbgF_tri"/>
</dbReference>
<dbReference type="EMBL" id="CP101717">
    <property type="protein sequence ID" value="WLD57289.1"/>
    <property type="molecule type" value="Genomic_DNA"/>
</dbReference>
<sequence precursor="true">MKRYFISAVGGVAVVGSSFLFAAPPIEQGRPTLINQSGRSIMADELITEELLRQRLSGLQGQFATQDNLTQLLDRIARMEREMQLMNGQIEELTYRLQIAERDNRDRYIDLDQRLTNIQASGPAALSGRATEVRPAQSATDAEQNAYNAARDLISSREYERAIESLRAFVERYPESSLVDNAYFWLGEVYTLLREFDSARNVYQKVLTDFPASERRVDSTFKLGFLEERVGDVSKAVDYYEKVIEMAPGTQLANLARQRLTTLQE</sequence>
<dbReference type="InterPro" id="IPR011990">
    <property type="entry name" value="TPR-like_helical_dom_sf"/>
</dbReference>
<keyword evidence="1" id="KW-0131">Cell cycle</keyword>
<dbReference type="Pfam" id="PF13181">
    <property type="entry name" value="TPR_8"/>
    <property type="match status" value="1"/>
</dbReference>
<keyword evidence="1" id="KW-0574">Periplasm</keyword>
<gene>
    <name evidence="4" type="primary">ybgF</name>
    <name evidence="1" type="synonym">cpoB</name>
    <name evidence="4" type="ORF">NFC81_11240</name>
</gene>
<name>A0AB38YD24_9GAMM</name>
<keyword evidence="2" id="KW-0802">TPR repeat</keyword>
<dbReference type="Pfam" id="PF16331">
    <property type="entry name" value="TolA_bind_tri"/>
    <property type="match status" value="1"/>
</dbReference>
<organism evidence="4">
    <name type="scientific">Salinispirillum sp. LH 10-3-1</name>
    <dbReference type="NCBI Taxonomy" id="2952525"/>
    <lineage>
        <taxon>Bacteria</taxon>
        <taxon>Pseudomonadati</taxon>
        <taxon>Pseudomonadota</taxon>
        <taxon>Gammaproteobacteria</taxon>
        <taxon>Oceanospirillales</taxon>
        <taxon>Saccharospirillaceae</taxon>
        <taxon>Salinispirillum</taxon>
    </lineage>
</organism>
<dbReference type="GO" id="GO:0070206">
    <property type="term" value="P:protein trimerization"/>
    <property type="evidence" value="ECO:0007669"/>
    <property type="project" value="InterPro"/>
</dbReference>
<protein>
    <recommendedName>
        <fullName evidence="1">Cell division coordinator CpoB</fullName>
    </recommendedName>
</protein>
<feature type="signal peptide" evidence="1">
    <location>
        <begin position="1"/>
        <end position="22"/>
    </location>
</feature>
<keyword evidence="1" id="KW-0732">Signal</keyword>
<feature type="chain" id="PRO_5044030718" description="Cell division coordinator CpoB" evidence="1">
    <location>
        <begin position="23"/>
        <end position="265"/>
    </location>
</feature>
<comment type="function">
    <text evidence="1">Mediates coordination of peptidoglycan synthesis and outer membrane constriction during cell division.</text>
</comment>
<accession>A0AB38YD24</accession>
<feature type="coiled-coil region" evidence="1">
    <location>
        <begin position="69"/>
        <end position="103"/>
    </location>
</feature>
<feature type="repeat" description="TPR" evidence="2">
    <location>
        <begin position="217"/>
        <end position="250"/>
    </location>
</feature>
<dbReference type="SUPFAM" id="SSF48452">
    <property type="entry name" value="TPR-like"/>
    <property type="match status" value="1"/>
</dbReference>
<feature type="domain" description="YbgF trimerisation" evidence="3">
    <location>
        <begin position="53"/>
        <end position="124"/>
    </location>
</feature>
<comment type="similarity">
    <text evidence="1">Belongs to the CpoB family.</text>
</comment>
<evidence type="ECO:0000259" key="3">
    <source>
        <dbReference type="Pfam" id="PF16331"/>
    </source>
</evidence>
<dbReference type="NCBIfam" id="TIGR02795">
    <property type="entry name" value="tol_pal_ybgF"/>
    <property type="match status" value="1"/>
</dbReference>
<dbReference type="InterPro" id="IPR019734">
    <property type="entry name" value="TPR_rpt"/>
</dbReference>
<comment type="subcellular location">
    <subcellularLocation>
        <location evidence="1">Periplasm</location>
    </subcellularLocation>
</comment>
<dbReference type="PROSITE" id="PS50005">
    <property type="entry name" value="TPR"/>
    <property type="match status" value="2"/>
</dbReference>